<reference evidence="3" key="1">
    <citation type="submission" date="2023-09" db="UniProtKB">
        <authorList>
            <consortium name="Ensembl"/>
        </authorList>
    </citation>
    <scope>IDENTIFICATION</scope>
</reference>
<dbReference type="Pfam" id="PF00385">
    <property type="entry name" value="Chromo"/>
    <property type="match status" value="1"/>
</dbReference>
<dbReference type="PROSITE" id="PS50013">
    <property type="entry name" value="CHROMO_2"/>
    <property type="match status" value="1"/>
</dbReference>
<dbReference type="InterPro" id="IPR023780">
    <property type="entry name" value="Chromo_domain"/>
</dbReference>
<sequence length="120" mass="13446">MEGVTVGQVFDAECILSKRPRKVRAGPGAGGVRWPGGAAGKFEYLVKWRGWSSNWEPEENILDPRLLAAFHKRSSDTETDWRPTRSLLEHVFVTDVTANFITVTVKESPTSVGFFNSRNH</sequence>
<dbReference type="GO" id="GO:0000122">
    <property type="term" value="P:negative regulation of transcription by RNA polymerase II"/>
    <property type="evidence" value="ECO:0007669"/>
    <property type="project" value="TreeGrafter"/>
</dbReference>
<accession>A0A3B4ZUX0</accession>
<dbReference type="Pfam" id="PF17218">
    <property type="entry name" value="CBX7_C"/>
    <property type="match status" value="1"/>
</dbReference>
<name>A0A3B4ZUX0_9TELE</name>
<dbReference type="GO" id="GO:0000792">
    <property type="term" value="C:heterochromatin"/>
    <property type="evidence" value="ECO:0007669"/>
    <property type="project" value="TreeGrafter"/>
</dbReference>
<dbReference type="STRING" id="144197.ENSSPAP00000012080"/>
<dbReference type="InterPro" id="IPR016197">
    <property type="entry name" value="Chromo-like_dom_sf"/>
</dbReference>
<evidence type="ECO:0000313" key="3">
    <source>
        <dbReference type="Ensembl" id="ENSSPAP00000012080.1"/>
    </source>
</evidence>
<dbReference type="GO" id="GO:0035102">
    <property type="term" value="C:PRC1 complex"/>
    <property type="evidence" value="ECO:0007669"/>
    <property type="project" value="InterPro"/>
</dbReference>
<dbReference type="InterPro" id="IPR042796">
    <property type="entry name" value="CBX2"/>
</dbReference>
<evidence type="ECO:0000259" key="2">
    <source>
        <dbReference type="PROSITE" id="PS50013"/>
    </source>
</evidence>
<feature type="domain" description="Chromo" evidence="2">
    <location>
        <begin position="10"/>
        <end position="82"/>
    </location>
</feature>
<dbReference type="Gene3D" id="2.40.50.40">
    <property type="match status" value="1"/>
</dbReference>
<comment type="subcellular location">
    <subcellularLocation>
        <location evidence="1">Nucleus</location>
    </subcellularLocation>
</comment>
<dbReference type="GeneTree" id="ENSGT00940000158816"/>
<evidence type="ECO:0000256" key="1">
    <source>
        <dbReference type="ARBA" id="ARBA00004123"/>
    </source>
</evidence>
<protein>
    <recommendedName>
        <fullName evidence="2">Chromo domain-containing protein</fullName>
    </recommendedName>
</protein>
<dbReference type="SMART" id="SM00298">
    <property type="entry name" value="CHROMO"/>
    <property type="match status" value="1"/>
</dbReference>
<dbReference type="AlphaFoldDB" id="A0A3B4ZUX0"/>
<dbReference type="PANTHER" id="PTHR46860:SF1">
    <property type="entry name" value="CHROMOBOX PROTEIN HOMOLOG 2"/>
    <property type="match status" value="1"/>
</dbReference>
<proteinExistence type="predicted"/>
<dbReference type="InterPro" id="IPR000953">
    <property type="entry name" value="Chromo/chromo_shadow_dom"/>
</dbReference>
<organism evidence="3">
    <name type="scientific">Stegastes partitus</name>
    <name type="common">bicolor damselfish</name>
    <dbReference type="NCBI Taxonomy" id="144197"/>
    <lineage>
        <taxon>Eukaryota</taxon>
        <taxon>Metazoa</taxon>
        <taxon>Chordata</taxon>
        <taxon>Craniata</taxon>
        <taxon>Vertebrata</taxon>
        <taxon>Euteleostomi</taxon>
        <taxon>Actinopterygii</taxon>
        <taxon>Neopterygii</taxon>
        <taxon>Teleostei</taxon>
        <taxon>Neoteleostei</taxon>
        <taxon>Acanthomorphata</taxon>
        <taxon>Ovalentaria</taxon>
        <taxon>Pomacentridae</taxon>
        <taxon>Stegastes</taxon>
    </lineage>
</organism>
<dbReference type="SUPFAM" id="SSF54160">
    <property type="entry name" value="Chromo domain-like"/>
    <property type="match status" value="1"/>
</dbReference>
<dbReference type="InterPro" id="IPR033773">
    <property type="entry name" value="CBX7_C"/>
</dbReference>
<dbReference type="PANTHER" id="PTHR46860">
    <property type="entry name" value="CHROMOBOX PROTEIN HOMOLOG 2"/>
    <property type="match status" value="1"/>
</dbReference>
<dbReference type="Ensembl" id="ENSSPAT00000012286.1">
    <property type="protein sequence ID" value="ENSSPAP00000012080.1"/>
    <property type="gene ID" value="ENSSPAG00000009166.1"/>
</dbReference>